<comment type="caution">
    <text evidence="1">The sequence shown here is derived from an EMBL/GenBank/DDBJ whole genome shotgun (WGS) entry which is preliminary data.</text>
</comment>
<dbReference type="Proteomes" id="UP000076512">
    <property type="component" value="Unassembled WGS sequence"/>
</dbReference>
<evidence type="ECO:0000313" key="2">
    <source>
        <dbReference type="Proteomes" id="UP000076512"/>
    </source>
</evidence>
<accession>A0A164IQC4</accession>
<dbReference type="RefSeq" id="WP_067578951.1">
    <property type="nucleotide sequence ID" value="NZ_JABMCZ010000002.1"/>
</dbReference>
<evidence type="ECO:0000313" key="1">
    <source>
        <dbReference type="EMBL" id="KZM69655.1"/>
    </source>
</evidence>
<keyword evidence="2" id="KW-1185">Reference proteome</keyword>
<dbReference type="EMBL" id="LWGR01000019">
    <property type="protein sequence ID" value="KZM69655.1"/>
    <property type="molecule type" value="Genomic_DNA"/>
</dbReference>
<organism evidence="1 2">
    <name type="scientific">Nocardia terpenica</name>
    <dbReference type="NCBI Taxonomy" id="455432"/>
    <lineage>
        <taxon>Bacteria</taxon>
        <taxon>Bacillati</taxon>
        <taxon>Actinomycetota</taxon>
        <taxon>Actinomycetes</taxon>
        <taxon>Mycobacteriales</taxon>
        <taxon>Nocardiaceae</taxon>
        <taxon>Nocardia</taxon>
    </lineage>
</organism>
<dbReference type="AlphaFoldDB" id="A0A164IQC4"/>
<gene>
    <name evidence="1" type="ORF">AWN90_07725</name>
</gene>
<protein>
    <recommendedName>
        <fullName evidence="3">Resolvase/invertase-type recombinase catalytic domain-containing protein</fullName>
    </recommendedName>
</protein>
<evidence type="ECO:0008006" key="3">
    <source>
        <dbReference type="Google" id="ProtNLM"/>
    </source>
</evidence>
<dbReference type="OrthoDB" id="4562282at2"/>
<proteinExistence type="predicted"/>
<name>A0A164IQC4_9NOCA</name>
<reference evidence="1 2" key="1">
    <citation type="submission" date="2016-04" db="EMBL/GenBank/DDBJ databases">
        <authorList>
            <person name="Evans L.H."/>
            <person name="Alamgir A."/>
            <person name="Owens N."/>
            <person name="Weber N.D."/>
            <person name="Virtaneva K."/>
            <person name="Barbian K."/>
            <person name="Babar A."/>
            <person name="Rosenke K."/>
        </authorList>
    </citation>
    <scope>NUCLEOTIDE SEQUENCE [LARGE SCALE GENOMIC DNA]</scope>
    <source>
        <strain evidence="1 2">IFM 0406</strain>
    </source>
</reference>
<sequence>MLRAVGYINSALPGWPNNEDRVQRHARSLGYHLARVLVYSTSTVDDPIARLLNTARNYDAAAVITPTLEHIGGDPAPIRAVCDLEIIYPATTYART</sequence>